<dbReference type="EMBL" id="MT631501">
    <property type="protein sequence ID" value="QNO52114.1"/>
    <property type="molecule type" value="Genomic_DNA"/>
</dbReference>
<proteinExistence type="predicted"/>
<sequence>MKKEELREKIKEEREREWIREALRARKFSGIETFEQGLNLIDFAMRIAKNAKHQRNT</sequence>
<gene>
    <name evidence="1" type="ORF">GAKKPHMA_00020</name>
</gene>
<reference evidence="1" key="1">
    <citation type="submission" date="2020-06" db="EMBL/GenBank/DDBJ databases">
        <title>Unique genomic features of the anaerobic methanotrophic archaea.</title>
        <authorList>
            <person name="Chadwick G.L."/>
            <person name="Skennerton C.T."/>
            <person name="Laso-Perez R."/>
            <person name="Leu A.O."/>
            <person name="Speth D.R."/>
            <person name="Yu H."/>
            <person name="Morgan-Lang C."/>
            <person name="Hatzenpichler R."/>
            <person name="Goudeau D."/>
            <person name="Malmstrom R."/>
            <person name="Brazelton W.J."/>
            <person name="Woyke T."/>
            <person name="Hallam S.J."/>
            <person name="Tyson G.W."/>
            <person name="Wegener G."/>
            <person name="Boetius A."/>
            <person name="Orphan V."/>
        </authorList>
    </citation>
    <scope>NUCLEOTIDE SEQUENCE</scope>
</reference>
<protein>
    <submittedName>
        <fullName evidence="1">Uncharacterized protein</fullName>
    </submittedName>
</protein>
<dbReference type="AlphaFoldDB" id="A0A7G9YVT0"/>
<accession>A0A7G9YVT0</accession>
<evidence type="ECO:0000313" key="1">
    <source>
        <dbReference type="EMBL" id="QNO52114.1"/>
    </source>
</evidence>
<name>A0A7G9YVT0_9EURY</name>
<organism evidence="1">
    <name type="scientific">Candidatus Methanophagaceae archaeon ANME-1 ERB6</name>
    <dbReference type="NCBI Taxonomy" id="2759912"/>
    <lineage>
        <taxon>Archaea</taxon>
        <taxon>Methanobacteriati</taxon>
        <taxon>Methanobacteriota</taxon>
        <taxon>Stenosarchaea group</taxon>
        <taxon>Methanomicrobia</taxon>
        <taxon>Candidatus Methanophagales</taxon>
        <taxon>Candidatus Methanophagaceae</taxon>
    </lineage>
</organism>